<sequence>MSSKPYRVGQWLPSDPKVLDKWLANLIKKVEADPISRGKLQAIEAQHSPAENEQSAEKATFKVSPPPPSVEHRLHEPVEKLKEAILNDPEINMFFHQMFWQQYSLPDSSEGVKIRLHHDDCS</sequence>
<keyword evidence="3" id="KW-1185">Reference proteome</keyword>
<reference evidence="2" key="2">
    <citation type="journal article" date="2023" name="Science">
        <title>Genomic signatures of disease resistance in endangered staghorn corals.</title>
        <authorList>
            <person name="Vollmer S.V."/>
            <person name="Selwyn J.D."/>
            <person name="Despard B.A."/>
            <person name="Roesel C.L."/>
        </authorList>
    </citation>
    <scope>NUCLEOTIDE SEQUENCE</scope>
    <source>
        <strain evidence="2">K2</strain>
    </source>
</reference>
<protein>
    <submittedName>
        <fullName evidence="2">Uncharacterized protein</fullName>
    </submittedName>
</protein>
<reference evidence="2" key="1">
    <citation type="journal article" date="2023" name="G3 (Bethesda)">
        <title>Whole genome assembly and annotation of the endangered Caribbean coral Acropora cervicornis.</title>
        <authorList>
            <person name="Selwyn J.D."/>
            <person name="Vollmer S.V."/>
        </authorList>
    </citation>
    <scope>NUCLEOTIDE SEQUENCE</scope>
    <source>
        <strain evidence="2">K2</strain>
    </source>
</reference>
<dbReference type="Proteomes" id="UP001249851">
    <property type="component" value="Unassembled WGS sequence"/>
</dbReference>
<evidence type="ECO:0000256" key="1">
    <source>
        <dbReference type="SAM" id="MobiDB-lite"/>
    </source>
</evidence>
<proteinExistence type="predicted"/>
<evidence type="ECO:0000313" key="3">
    <source>
        <dbReference type="Proteomes" id="UP001249851"/>
    </source>
</evidence>
<dbReference type="EMBL" id="JARQWQ010000009">
    <property type="protein sequence ID" value="KAK2569794.1"/>
    <property type="molecule type" value="Genomic_DNA"/>
</dbReference>
<feature type="region of interest" description="Disordered" evidence="1">
    <location>
        <begin position="40"/>
        <end position="72"/>
    </location>
</feature>
<name>A0AAD9VD00_ACRCE</name>
<accession>A0AAD9VD00</accession>
<evidence type="ECO:0000313" key="2">
    <source>
        <dbReference type="EMBL" id="KAK2569794.1"/>
    </source>
</evidence>
<comment type="caution">
    <text evidence="2">The sequence shown here is derived from an EMBL/GenBank/DDBJ whole genome shotgun (WGS) entry which is preliminary data.</text>
</comment>
<dbReference type="AlphaFoldDB" id="A0AAD9VD00"/>
<organism evidence="2 3">
    <name type="scientific">Acropora cervicornis</name>
    <name type="common">Staghorn coral</name>
    <dbReference type="NCBI Taxonomy" id="6130"/>
    <lineage>
        <taxon>Eukaryota</taxon>
        <taxon>Metazoa</taxon>
        <taxon>Cnidaria</taxon>
        <taxon>Anthozoa</taxon>
        <taxon>Hexacorallia</taxon>
        <taxon>Scleractinia</taxon>
        <taxon>Astrocoeniina</taxon>
        <taxon>Acroporidae</taxon>
        <taxon>Acropora</taxon>
    </lineage>
</organism>
<gene>
    <name evidence="2" type="ORF">P5673_005641</name>
</gene>